<name>J3MHR4_ORYBR</name>
<dbReference type="HOGENOM" id="CLU_2337028_0_0_1"/>
<proteinExistence type="predicted"/>
<evidence type="ECO:0000313" key="1">
    <source>
        <dbReference type="EnsemblPlants" id="OB06G35580.1"/>
    </source>
</evidence>
<dbReference type="Proteomes" id="UP000006038">
    <property type="component" value="Chromosome 6"/>
</dbReference>
<organism evidence="1">
    <name type="scientific">Oryza brachyantha</name>
    <name type="common">malo sina</name>
    <dbReference type="NCBI Taxonomy" id="4533"/>
    <lineage>
        <taxon>Eukaryota</taxon>
        <taxon>Viridiplantae</taxon>
        <taxon>Streptophyta</taxon>
        <taxon>Embryophyta</taxon>
        <taxon>Tracheophyta</taxon>
        <taxon>Spermatophyta</taxon>
        <taxon>Magnoliopsida</taxon>
        <taxon>Liliopsida</taxon>
        <taxon>Poales</taxon>
        <taxon>Poaceae</taxon>
        <taxon>BOP clade</taxon>
        <taxon>Oryzoideae</taxon>
        <taxon>Oryzeae</taxon>
        <taxon>Oryzinae</taxon>
        <taxon>Oryza</taxon>
    </lineage>
</organism>
<accession>J3MHR4</accession>
<keyword evidence="2" id="KW-1185">Reference proteome</keyword>
<evidence type="ECO:0000313" key="2">
    <source>
        <dbReference type="Proteomes" id="UP000006038"/>
    </source>
</evidence>
<sequence length="98" mass="11469">MEEYAIPFLRPTNASLIFSAGSIRRLHQTQQHQNTCMRCKAIDPSYRDKFPDREQSPSQRENIAHGFVHHAAACIWIRMSIHTYIHTLQLSYSSKRLQ</sequence>
<dbReference type="EnsemblPlants" id="OB06G35580.1">
    <property type="protein sequence ID" value="OB06G35580.1"/>
    <property type="gene ID" value="OB06G35580"/>
</dbReference>
<reference evidence="1" key="1">
    <citation type="journal article" date="2013" name="Nat. Commun.">
        <title>Whole-genome sequencing of Oryza brachyantha reveals mechanisms underlying Oryza genome evolution.</title>
        <authorList>
            <person name="Chen J."/>
            <person name="Huang Q."/>
            <person name="Gao D."/>
            <person name="Wang J."/>
            <person name="Lang Y."/>
            <person name="Liu T."/>
            <person name="Li B."/>
            <person name="Bai Z."/>
            <person name="Luis Goicoechea J."/>
            <person name="Liang C."/>
            <person name="Chen C."/>
            <person name="Zhang W."/>
            <person name="Sun S."/>
            <person name="Liao Y."/>
            <person name="Zhang X."/>
            <person name="Yang L."/>
            <person name="Song C."/>
            <person name="Wang M."/>
            <person name="Shi J."/>
            <person name="Liu G."/>
            <person name="Liu J."/>
            <person name="Zhou H."/>
            <person name="Zhou W."/>
            <person name="Yu Q."/>
            <person name="An N."/>
            <person name="Chen Y."/>
            <person name="Cai Q."/>
            <person name="Wang B."/>
            <person name="Liu B."/>
            <person name="Min J."/>
            <person name="Huang Y."/>
            <person name="Wu H."/>
            <person name="Li Z."/>
            <person name="Zhang Y."/>
            <person name="Yin Y."/>
            <person name="Song W."/>
            <person name="Jiang J."/>
            <person name="Jackson S.A."/>
            <person name="Wing R.A."/>
            <person name="Wang J."/>
            <person name="Chen M."/>
        </authorList>
    </citation>
    <scope>NUCLEOTIDE SEQUENCE [LARGE SCALE GENOMIC DNA]</scope>
    <source>
        <strain evidence="1">cv. IRGC 101232</strain>
    </source>
</reference>
<dbReference type="AlphaFoldDB" id="J3MHR4"/>
<reference evidence="1" key="2">
    <citation type="submission" date="2013-04" db="UniProtKB">
        <authorList>
            <consortium name="EnsemblPlants"/>
        </authorList>
    </citation>
    <scope>IDENTIFICATION</scope>
</reference>
<dbReference type="Gramene" id="OB06G35580.1">
    <property type="protein sequence ID" value="OB06G35580.1"/>
    <property type="gene ID" value="OB06G35580"/>
</dbReference>
<protein>
    <submittedName>
        <fullName evidence="1">Uncharacterized protein</fullName>
    </submittedName>
</protein>